<comment type="similarity">
    <text evidence="1">Belongs to the aspartyl/asparaginyl beta-hydroxylase family.</text>
</comment>
<accession>A0A553WD89</accession>
<dbReference type="Gene3D" id="2.60.120.330">
    <property type="entry name" value="B-lactam Antibiotic, Isopenicillin N Synthase, Chain"/>
    <property type="match status" value="1"/>
</dbReference>
<evidence type="ECO:0000256" key="3">
    <source>
        <dbReference type="ARBA" id="ARBA00023002"/>
    </source>
</evidence>
<dbReference type="SUPFAM" id="SSF51197">
    <property type="entry name" value="Clavaminate synthase-like"/>
    <property type="match status" value="1"/>
</dbReference>
<dbReference type="InterPro" id="IPR027443">
    <property type="entry name" value="IPNS-like_sf"/>
</dbReference>
<dbReference type="Gene3D" id="1.25.40.10">
    <property type="entry name" value="Tetratricopeptide repeat domain"/>
    <property type="match status" value="1"/>
</dbReference>
<dbReference type="InterPro" id="IPR051821">
    <property type="entry name" value="Asp/Asn_beta-hydroxylase"/>
</dbReference>
<proteinExistence type="inferred from homology"/>
<dbReference type="PANTHER" id="PTHR46332:SF5">
    <property type="entry name" value="ASPARTATE BETA-HYDROXYLASE DOMAIN CONTAINING 2"/>
    <property type="match status" value="1"/>
</dbReference>
<feature type="domain" description="Aspartyl/asparaginy/proline hydroxylase" evidence="4">
    <location>
        <begin position="205"/>
        <end position="368"/>
    </location>
</feature>
<organism evidence="5 6">
    <name type="scientific">Sphingorhabdus contaminans</name>
    <dbReference type="NCBI Taxonomy" id="1343899"/>
    <lineage>
        <taxon>Bacteria</taxon>
        <taxon>Pseudomonadati</taxon>
        <taxon>Pseudomonadota</taxon>
        <taxon>Alphaproteobacteria</taxon>
        <taxon>Sphingomonadales</taxon>
        <taxon>Sphingomonadaceae</taxon>
        <taxon>Sphingorhabdus</taxon>
    </lineage>
</organism>
<dbReference type="GO" id="GO:0016020">
    <property type="term" value="C:membrane"/>
    <property type="evidence" value="ECO:0007669"/>
    <property type="project" value="TreeGrafter"/>
</dbReference>
<dbReference type="PANTHER" id="PTHR46332">
    <property type="entry name" value="ASPARTATE BETA-HYDROXYLASE DOMAIN-CONTAINING PROTEIN 2"/>
    <property type="match status" value="1"/>
</dbReference>
<keyword evidence="2" id="KW-0223">Dioxygenase</keyword>
<dbReference type="EMBL" id="VKKU01000002">
    <property type="protein sequence ID" value="TSB02665.1"/>
    <property type="molecule type" value="Genomic_DNA"/>
</dbReference>
<evidence type="ECO:0000313" key="5">
    <source>
        <dbReference type="EMBL" id="TSB02665.1"/>
    </source>
</evidence>
<dbReference type="InterPro" id="IPR011990">
    <property type="entry name" value="TPR-like_helical_dom_sf"/>
</dbReference>
<comment type="caution">
    <text evidence="5">The sequence shown here is derived from an EMBL/GenBank/DDBJ whole genome shotgun (WGS) entry which is preliminary data.</text>
</comment>
<keyword evidence="6" id="KW-1185">Reference proteome</keyword>
<dbReference type="Proteomes" id="UP000320160">
    <property type="component" value="Unassembled WGS sequence"/>
</dbReference>
<dbReference type="OrthoDB" id="21665at2"/>
<dbReference type="GO" id="GO:0051213">
    <property type="term" value="F:dioxygenase activity"/>
    <property type="evidence" value="ECO:0007669"/>
    <property type="project" value="UniProtKB-KW"/>
</dbReference>
<dbReference type="Pfam" id="PF05118">
    <property type="entry name" value="Asp_Arg_Hydrox"/>
    <property type="match status" value="1"/>
</dbReference>
<reference evidence="5 6" key="1">
    <citation type="submission" date="2019-07" db="EMBL/GenBank/DDBJ databases">
        <authorList>
            <person name="Park M."/>
        </authorList>
    </citation>
    <scope>NUCLEOTIDE SEQUENCE [LARGE SCALE GENOMIC DNA]</scope>
    <source>
        <strain evidence="5 6">KCTC32445</strain>
    </source>
</reference>
<evidence type="ECO:0000259" key="4">
    <source>
        <dbReference type="Pfam" id="PF05118"/>
    </source>
</evidence>
<sequence>MDQKTPPAEAARLNSAGMQALRAQSFAEAERLFVEAVSHDSAASALWRNVAAARRAQGNDAGELQALEAAIGVDRLDFLAWLRKAELHQRRSEDAKALEAWQAALQLAAQMGEVPPAVDNALSVGRTFVANSMARIASAVEAELQPVQHAMDETEKRRSGAFVDLALGRRRTFFNQCEGLYYPFLPADEFFDRRHFTWMPDIEAATADIREELLSLLADPGDALRPYVRMDSGIPDNKWSSLDHSLDWGACFLWEYGKPNLPVLDRCPKTAAALAALPSAHIPGRSPSAFFSLLKPHTHIPAHTGVTNTRAIIHLPLIVPEGCGFRVGDETREWREGEAFAFDDTIEHEAWNNSDDLRAVLIFDVWNPHLTVAEQELIIRYYTAADATGLNPAN</sequence>
<keyword evidence="3" id="KW-0560">Oxidoreductase</keyword>
<dbReference type="SUPFAM" id="SSF48452">
    <property type="entry name" value="TPR-like"/>
    <property type="match status" value="1"/>
</dbReference>
<gene>
    <name evidence="5" type="ORF">FOM92_14265</name>
</gene>
<dbReference type="InterPro" id="IPR007803">
    <property type="entry name" value="Asp/Arg/Pro-Hydrxlase"/>
</dbReference>
<evidence type="ECO:0000313" key="6">
    <source>
        <dbReference type="Proteomes" id="UP000320160"/>
    </source>
</evidence>
<name>A0A553WD89_9SPHN</name>
<protein>
    <submittedName>
        <fullName evidence="5">Aspartyl/asparaginyl beta-hydroxylase domain-containing protein</fullName>
    </submittedName>
</protein>
<dbReference type="AlphaFoldDB" id="A0A553WD89"/>
<evidence type="ECO:0000256" key="2">
    <source>
        <dbReference type="ARBA" id="ARBA00022964"/>
    </source>
</evidence>
<evidence type="ECO:0000256" key="1">
    <source>
        <dbReference type="ARBA" id="ARBA00007730"/>
    </source>
</evidence>